<dbReference type="Proteomes" id="UP000189935">
    <property type="component" value="Chromosome I"/>
</dbReference>
<accession>A0A1M7AGE8</accession>
<organism evidence="2 3">
    <name type="scientific">Bradyrhizobium lablabi</name>
    <dbReference type="NCBI Taxonomy" id="722472"/>
    <lineage>
        <taxon>Bacteria</taxon>
        <taxon>Pseudomonadati</taxon>
        <taxon>Pseudomonadota</taxon>
        <taxon>Alphaproteobacteria</taxon>
        <taxon>Hyphomicrobiales</taxon>
        <taxon>Nitrobacteraceae</taxon>
        <taxon>Bradyrhizobium</taxon>
    </lineage>
</organism>
<protein>
    <recommendedName>
        <fullName evidence="4">Secreted protein</fullName>
    </recommendedName>
</protein>
<gene>
    <name evidence="2" type="ORF">SAMN05444159_5845</name>
</gene>
<dbReference type="OrthoDB" id="8254932at2"/>
<evidence type="ECO:0000313" key="3">
    <source>
        <dbReference type="Proteomes" id="UP000189935"/>
    </source>
</evidence>
<reference evidence="2 3" key="1">
    <citation type="submission" date="2016-11" db="EMBL/GenBank/DDBJ databases">
        <authorList>
            <person name="Jaros S."/>
            <person name="Januszkiewicz K."/>
            <person name="Wedrychowicz H."/>
        </authorList>
    </citation>
    <scope>NUCLEOTIDE SEQUENCE [LARGE SCALE GENOMIC DNA]</scope>
    <source>
        <strain evidence="2 3">GAS499</strain>
    </source>
</reference>
<keyword evidence="1" id="KW-0732">Signal</keyword>
<name>A0A1M7AGE8_9BRAD</name>
<evidence type="ECO:0000313" key="2">
    <source>
        <dbReference type="EMBL" id="SHL41549.1"/>
    </source>
</evidence>
<feature type="chain" id="PRO_5012070797" description="Secreted protein" evidence="1">
    <location>
        <begin position="23"/>
        <end position="80"/>
    </location>
</feature>
<proteinExistence type="predicted"/>
<feature type="signal peptide" evidence="1">
    <location>
        <begin position="1"/>
        <end position="22"/>
    </location>
</feature>
<dbReference type="RefSeq" id="WP_154071505.1">
    <property type="nucleotide sequence ID" value="NZ_LT670844.1"/>
</dbReference>
<dbReference type="AlphaFoldDB" id="A0A1M7AGE8"/>
<evidence type="ECO:0000256" key="1">
    <source>
        <dbReference type="SAM" id="SignalP"/>
    </source>
</evidence>
<evidence type="ECO:0008006" key="4">
    <source>
        <dbReference type="Google" id="ProtNLM"/>
    </source>
</evidence>
<sequence>MKRSLLCLTLLLILDASCLSQAAKTEPAFYVVLNSLTKNCTVADKMPRTDSPNITVASDTIYRSRAEAETAIKTLATCKQ</sequence>
<dbReference type="EMBL" id="LT670844">
    <property type="protein sequence ID" value="SHL41549.1"/>
    <property type="molecule type" value="Genomic_DNA"/>
</dbReference>